<feature type="compositionally biased region" description="Polar residues" evidence="2">
    <location>
        <begin position="619"/>
        <end position="633"/>
    </location>
</feature>
<keyword evidence="4" id="KW-1185">Reference proteome</keyword>
<feature type="compositionally biased region" description="Basic and acidic residues" evidence="2">
    <location>
        <begin position="662"/>
        <end position="681"/>
    </location>
</feature>
<feature type="compositionally biased region" description="Polar residues" evidence="2">
    <location>
        <begin position="715"/>
        <end position="731"/>
    </location>
</feature>
<dbReference type="Proteomes" id="UP001295684">
    <property type="component" value="Unassembled WGS sequence"/>
</dbReference>
<comment type="caution">
    <text evidence="3">The sequence shown here is derived from an EMBL/GenBank/DDBJ whole genome shotgun (WGS) entry which is preliminary data.</text>
</comment>
<sequence>MSIFGDDHDATSPVKKGRDNKVDWFHFETRMRKVIQEMLDPVIQSNDENSDHCKILEQYHDELRDKFQDSEFRIKRLETGTVEFINLDKRINELRTETQISIEQTKHDMQSVRAEIAEIKNMCSFTSELSRTFQATLEKNNGEISTLNEHFFDLKDSSHEQILKISEEISNSTTDLNTRIDEFKLGMTDIKSIIENIQKTMDKYHVNLSDSQAFQKELAEKIKKNFDTSKFDTQIDKLSNEFDNSHSMLENLIKDNNQKIYYLEEYLDKYMPMKIQSTISGTMAPVLSSKKRNKLNNMLQSKLQKLTTNLASEKEANIEEKLNRMARATGRDKFEYKQDIMSNSRASFYSGDNNIMGKTDKSFHKHKKDKKKLKDSQDSKKMNSFAVPKSGNLKSPDRKEELKNKEIRHSSQEGSKKIKNKLKLNLNSKNIKNSKSLKKSRVKTNNKINLSPDKPSKLDTIKDESPKCEGKQESTKKNIDILPQPPLTQSEEHFKQKEFIDKAPSIYNEEDDLDNEGGESEPEQPESKHQQLPDEENKDQTQSIEENKNFEENSKENEQYINQEDQTPKNDFQQVVETPKRKAKLIKEASVHLNTMPDLNIADNLERERKDPSDHGSCKNASADTIQNSSGNKMNEHNKSRGPLKVKRSTEVLSHKINTLPEKVKIEKDKDEDIPSEREYKPPIISAPSRDSSRVSQDSPSKANRKHYIPESQKEIQNNSLQDNQDVTNNLAADIESDNSDDDFLTQLSRTASPKRRKKRSIRQSQPETPSDEHDSADIQDSDRISNISDNMIEESEQGESEEYSDSDEERERIIESDRKYLDEKLTSLKNQIQNLDTKFIKITETINEALQEIINDTQLSEVYQYLQQEIQERKSSVSELSSTFEKNMNEINSSLEEFRHLTKRFKRDKSDLMILKNSFTTDIDKLNTRISLTDEDISSIVFFCARLLEYLKFKNDLEVHEYYNDKDQIYSNSINVSQDRFPSISDNKEITMNKFMTNKGSTRNKGQLNLENNYQNASMYNLPFVYRDFQLGGAQITKMKEVMMAGLLNTLHVEKVFESRDLNLAQIFEKCYSQVQATHRNVKSAERGMNTSQNEETKQGVKIKTIPNCNVKQTRGKASKFRANRRVSKSVLSSPKNMHKINLNVTEYNLDNLPKIGHTRLKNLK</sequence>
<evidence type="ECO:0000313" key="3">
    <source>
        <dbReference type="EMBL" id="CAI2387103.1"/>
    </source>
</evidence>
<feature type="compositionally biased region" description="Basic residues" evidence="2">
    <location>
        <begin position="753"/>
        <end position="762"/>
    </location>
</feature>
<feature type="compositionally biased region" description="Basic and acidic residues" evidence="2">
    <location>
        <begin position="454"/>
        <end position="479"/>
    </location>
</feature>
<feature type="compositionally biased region" description="Basic and acidic residues" evidence="2">
    <location>
        <begin position="604"/>
        <end position="617"/>
    </location>
</feature>
<organism evidence="3 4">
    <name type="scientific">Euplotes crassus</name>
    <dbReference type="NCBI Taxonomy" id="5936"/>
    <lineage>
        <taxon>Eukaryota</taxon>
        <taxon>Sar</taxon>
        <taxon>Alveolata</taxon>
        <taxon>Ciliophora</taxon>
        <taxon>Intramacronucleata</taxon>
        <taxon>Spirotrichea</taxon>
        <taxon>Hypotrichia</taxon>
        <taxon>Euplotida</taxon>
        <taxon>Euplotidae</taxon>
        <taxon>Moneuplotes</taxon>
    </lineage>
</organism>
<evidence type="ECO:0000313" key="4">
    <source>
        <dbReference type="Proteomes" id="UP001295684"/>
    </source>
</evidence>
<dbReference type="EMBL" id="CAMPGE010029624">
    <property type="protein sequence ID" value="CAI2387103.1"/>
    <property type="molecule type" value="Genomic_DNA"/>
</dbReference>
<feature type="coiled-coil region" evidence="1">
    <location>
        <begin position="296"/>
        <end position="331"/>
    </location>
</feature>
<protein>
    <submittedName>
        <fullName evidence="3">Uncharacterized protein</fullName>
    </submittedName>
</protein>
<reference evidence="3" key="1">
    <citation type="submission" date="2023-07" db="EMBL/GenBank/DDBJ databases">
        <authorList>
            <consortium name="AG Swart"/>
            <person name="Singh M."/>
            <person name="Singh A."/>
            <person name="Seah K."/>
            <person name="Emmerich C."/>
        </authorList>
    </citation>
    <scope>NUCLEOTIDE SEQUENCE</scope>
    <source>
        <strain evidence="3">DP1</strain>
    </source>
</reference>
<accession>A0AAD1Y8G2</accession>
<feature type="compositionally biased region" description="Basic and acidic residues" evidence="2">
    <location>
        <begin position="395"/>
        <end position="416"/>
    </location>
</feature>
<feature type="compositionally biased region" description="Basic and acidic residues" evidence="2">
    <location>
        <begin position="545"/>
        <end position="558"/>
    </location>
</feature>
<keyword evidence="1" id="KW-0175">Coiled coil</keyword>
<proteinExistence type="predicted"/>
<feature type="compositionally biased region" description="Basic residues" evidence="2">
    <location>
        <begin position="435"/>
        <end position="444"/>
    </location>
</feature>
<evidence type="ECO:0000256" key="2">
    <source>
        <dbReference type="SAM" id="MobiDB-lite"/>
    </source>
</evidence>
<feature type="compositionally biased region" description="Acidic residues" evidence="2">
    <location>
        <begin position="792"/>
        <end position="809"/>
    </location>
</feature>
<feature type="compositionally biased region" description="Basic and acidic residues" evidence="2">
    <location>
        <begin position="771"/>
        <end position="784"/>
    </location>
</feature>
<feature type="compositionally biased region" description="Basic and acidic residues" evidence="2">
    <location>
        <begin position="490"/>
        <end position="501"/>
    </location>
</feature>
<feature type="compositionally biased region" description="Low complexity" evidence="2">
    <location>
        <begin position="423"/>
        <end position="434"/>
    </location>
</feature>
<dbReference type="AlphaFoldDB" id="A0AAD1Y8G2"/>
<feature type="region of interest" description="Disordered" evidence="2">
    <location>
        <begin position="347"/>
        <end position="579"/>
    </location>
</feature>
<feature type="compositionally biased region" description="Acidic residues" evidence="2">
    <location>
        <begin position="508"/>
        <end position="524"/>
    </location>
</feature>
<name>A0AAD1Y8G2_EUPCR</name>
<gene>
    <name evidence="3" type="ORF">ECRASSUSDP1_LOCUS28731</name>
</gene>
<feature type="region of interest" description="Disordered" evidence="2">
    <location>
        <begin position="594"/>
        <end position="812"/>
    </location>
</feature>
<evidence type="ECO:0000256" key="1">
    <source>
        <dbReference type="SAM" id="Coils"/>
    </source>
</evidence>
<feature type="compositionally biased region" description="Polar residues" evidence="2">
    <location>
        <begin position="559"/>
        <end position="576"/>
    </location>
</feature>
<feature type="compositionally biased region" description="Acidic residues" evidence="2">
    <location>
        <begin position="735"/>
        <end position="744"/>
    </location>
</feature>
<feature type="compositionally biased region" description="Basic and acidic residues" evidence="2">
    <location>
        <begin position="372"/>
        <end position="381"/>
    </location>
</feature>